<dbReference type="EMBL" id="BMOB01000004">
    <property type="protein sequence ID" value="GGI84955.1"/>
    <property type="molecule type" value="Genomic_DNA"/>
</dbReference>
<comment type="caution">
    <text evidence="3">The sequence shown here is derived from an EMBL/GenBank/DDBJ whole genome shotgun (WGS) entry which is preliminary data.</text>
</comment>
<dbReference type="AlphaFoldDB" id="A0A917NBM8"/>
<evidence type="ECO:0000313" key="4">
    <source>
        <dbReference type="Proteomes" id="UP000630149"/>
    </source>
</evidence>
<dbReference type="InterPro" id="IPR036390">
    <property type="entry name" value="WH_DNA-bd_sf"/>
</dbReference>
<dbReference type="RefSeq" id="WP_229669340.1">
    <property type="nucleotide sequence ID" value="NZ_BMOB01000004.1"/>
</dbReference>
<reference evidence="3" key="1">
    <citation type="journal article" date="2014" name="Int. J. Syst. Evol. Microbiol.">
        <title>Complete genome sequence of Corynebacterium casei LMG S-19264T (=DSM 44701T), isolated from a smear-ripened cheese.</title>
        <authorList>
            <consortium name="US DOE Joint Genome Institute (JGI-PGF)"/>
            <person name="Walter F."/>
            <person name="Albersmeier A."/>
            <person name="Kalinowski J."/>
            <person name="Ruckert C."/>
        </authorList>
    </citation>
    <scope>NUCLEOTIDE SEQUENCE</scope>
    <source>
        <strain evidence="3">JCM 13919</strain>
    </source>
</reference>
<gene>
    <name evidence="3" type="ORF">GCM10007966_11910</name>
</gene>
<keyword evidence="3" id="KW-0347">Helicase</keyword>
<evidence type="ECO:0000313" key="3">
    <source>
        <dbReference type="EMBL" id="GGI84955.1"/>
    </source>
</evidence>
<keyword evidence="4" id="KW-1185">Reference proteome</keyword>
<evidence type="ECO:0000259" key="1">
    <source>
        <dbReference type="Pfam" id="PF07514"/>
    </source>
</evidence>
<dbReference type="InterPro" id="IPR011093">
    <property type="entry name" value="TraI_2_C"/>
</dbReference>
<dbReference type="InterPro" id="IPR011119">
    <property type="entry name" value="Unchr_helicase_relaxase_TraI"/>
</dbReference>
<keyword evidence="3" id="KW-0067">ATP-binding</keyword>
<reference evidence="3" key="2">
    <citation type="submission" date="2020-09" db="EMBL/GenBank/DDBJ databases">
        <authorList>
            <person name="Sun Q."/>
            <person name="Ohkuma M."/>
        </authorList>
    </citation>
    <scope>NUCLEOTIDE SEQUENCE</scope>
    <source>
        <strain evidence="3">JCM 13919</strain>
    </source>
</reference>
<evidence type="ECO:0000259" key="2">
    <source>
        <dbReference type="Pfam" id="PF07515"/>
    </source>
</evidence>
<dbReference type="Proteomes" id="UP000630149">
    <property type="component" value="Unassembled WGS sequence"/>
</dbReference>
<dbReference type="NCBIfam" id="TIGR03760">
    <property type="entry name" value="ICE_TraI_Pfluor"/>
    <property type="match status" value="1"/>
</dbReference>
<sequence>MFHRNGRKDKPSKGKPLKDMLVVQTPEELLKQDKRQHLLSLIQGALELSESRYETMCLALVHNLINHCQSLPETANSYYSLPGGVLDYALNRTEAAMNLFREYIILEGELSEEQKLWLYALFSAGILKGIGKLQIDYQVDLFDINGQSNKVWNPLLESICSAGSYYHYQMLSEEDDDLRCRLNLLLAKMLMPTTGFSWIASNPEVLKVWLALLNEDWQSAGTLGALLVRADAIAIQRFIVDFMALTALGKGARGGRMSTFVDTSPASLVERERATGVHFIQWLIEALEKGELMINKAPLFMVPGGMLMSSDLYKLFVREHPEYKNWQAVQNGLLALQLHEVGPDGVVTSRFEQAHTQQMVSGVVLENYAVVLPERVKYHHLNTGKVSELSAVEVINKAQFNQHFNQQLVGVSETALQHLLANGQWVKAGDTMNTLQAGSKFRG</sequence>
<feature type="domain" description="Putative conjugal transfer nickase/helicase TraI C-terminal" evidence="2">
    <location>
        <begin position="275"/>
        <end position="378"/>
    </location>
</feature>
<proteinExistence type="predicted"/>
<accession>A0A917NBM8</accession>
<dbReference type="GO" id="GO:0004386">
    <property type="term" value="F:helicase activity"/>
    <property type="evidence" value="ECO:0007669"/>
    <property type="project" value="UniProtKB-KW"/>
</dbReference>
<protein>
    <submittedName>
        <fullName evidence="3">Helicase</fullName>
    </submittedName>
</protein>
<dbReference type="Pfam" id="PF07515">
    <property type="entry name" value="TraI_2_C"/>
    <property type="match status" value="1"/>
</dbReference>
<organism evidence="3 4">
    <name type="scientific">Legionella impletisoli</name>
    <dbReference type="NCBI Taxonomy" id="343510"/>
    <lineage>
        <taxon>Bacteria</taxon>
        <taxon>Pseudomonadati</taxon>
        <taxon>Pseudomonadota</taxon>
        <taxon>Gammaproteobacteria</taxon>
        <taxon>Legionellales</taxon>
        <taxon>Legionellaceae</taxon>
        <taxon>Legionella</taxon>
    </lineage>
</organism>
<dbReference type="InterPro" id="IPR022391">
    <property type="entry name" value="ICE_relaxase_PFGI-1"/>
</dbReference>
<dbReference type="Gene3D" id="1.10.3210.40">
    <property type="match status" value="1"/>
</dbReference>
<dbReference type="SUPFAM" id="SSF46785">
    <property type="entry name" value="Winged helix' DNA-binding domain"/>
    <property type="match status" value="1"/>
</dbReference>
<feature type="domain" description="Uncharacterised" evidence="1">
    <location>
        <begin position="25"/>
        <end position="237"/>
    </location>
</feature>
<keyword evidence="3" id="KW-0378">Hydrolase</keyword>
<name>A0A917NBM8_9GAMM</name>
<dbReference type="Pfam" id="PF07514">
    <property type="entry name" value="TraI_2"/>
    <property type="match status" value="1"/>
</dbReference>
<keyword evidence="3" id="KW-0547">Nucleotide-binding</keyword>